<comment type="caution">
    <text evidence="1">The sequence shown here is derived from an EMBL/GenBank/DDBJ whole genome shotgun (WGS) entry which is preliminary data.</text>
</comment>
<sequence length="122" mass="14310">MQNDPELNGKYLGTITKDFVQVSDTLKEASYLIRKRDISKYPIFVFSKEVTKIGGLIIAAEERQLDWNINASYLEDFVGRKLVLEDKIEDFQQAYRDADEYCCLFVVDRDFMNFVFVPYPED</sequence>
<dbReference type="OrthoDB" id="880708at2"/>
<accession>A0A5B6TA05</accession>
<dbReference type="EMBL" id="VKKY01000003">
    <property type="protein sequence ID" value="KAA3436707.1"/>
    <property type="molecule type" value="Genomic_DNA"/>
</dbReference>
<protein>
    <submittedName>
        <fullName evidence="1">Uncharacterized protein</fullName>
    </submittedName>
</protein>
<gene>
    <name evidence="1" type="ORF">FOA19_20215</name>
</gene>
<proteinExistence type="predicted"/>
<evidence type="ECO:0000313" key="2">
    <source>
        <dbReference type="Proteomes" id="UP000324133"/>
    </source>
</evidence>
<organism evidence="1 2">
    <name type="scientific">Rufibacter hautae</name>
    <dbReference type="NCBI Taxonomy" id="2595005"/>
    <lineage>
        <taxon>Bacteria</taxon>
        <taxon>Pseudomonadati</taxon>
        <taxon>Bacteroidota</taxon>
        <taxon>Cytophagia</taxon>
        <taxon>Cytophagales</taxon>
        <taxon>Hymenobacteraceae</taxon>
        <taxon>Rufibacter</taxon>
    </lineage>
</organism>
<evidence type="ECO:0000313" key="1">
    <source>
        <dbReference type="EMBL" id="KAA3436707.1"/>
    </source>
</evidence>
<name>A0A5B6TA05_9BACT</name>
<keyword evidence="2" id="KW-1185">Reference proteome</keyword>
<dbReference type="Proteomes" id="UP000324133">
    <property type="component" value="Unassembled WGS sequence"/>
</dbReference>
<dbReference type="AlphaFoldDB" id="A0A5B6TA05"/>
<reference evidence="1 2" key="1">
    <citation type="submission" date="2019-07" db="EMBL/GenBank/DDBJ databases">
        <title>Rufibacter sp. nov., isolated from lake sediment.</title>
        <authorList>
            <person name="Qu J.-H."/>
        </authorList>
    </citation>
    <scope>NUCLEOTIDE SEQUENCE [LARGE SCALE GENOMIC DNA]</scope>
    <source>
        <strain evidence="1 2">NBS58-1</strain>
    </source>
</reference>
<dbReference type="RefSeq" id="WP_149092646.1">
    <property type="nucleotide sequence ID" value="NZ_VKKY01000003.1"/>
</dbReference>